<dbReference type="Proteomes" id="UP000199529">
    <property type="component" value="Unassembled WGS sequence"/>
</dbReference>
<sequence>MQLVERLNQIRTQMRRELADFDQADDQEARTASVEALIGLTEQLLAFDDSLPEYARQQAKAAAQAKVLRVKPAMLTAAGICAAAGLLVTATVFWGSTPGIAILGSLVSLLLGFLLFFGAEETEVHTANGPKVPSPTSRWAAAICGALSAVAFVALAWGWTGGWFGWLALLATGVPAFLVALQPLNPPPSTEAASSTAA</sequence>
<feature type="transmembrane region" description="Helical" evidence="1">
    <location>
        <begin position="139"/>
        <end position="157"/>
    </location>
</feature>
<gene>
    <name evidence="2" type="ORF">SAMN05216215_1018115</name>
</gene>
<keyword evidence="1" id="KW-0812">Transmembrane</keyword>
<keyword evidence="1" id="KW-0472">Membrane</keyword>
<evidence type="ECO:0000256" key="1">
    <source>
        <dbReference type="SAM" id="Phobius"/>
    </source>
</evidence>
<dbReference type="EMBL" id="FNOK01000018">
    <property type="protein sequence ID" value="SDY00621.1"/>
    <property type="molecule type" value="Genomic_DNA"/>
</dbReference>
<dbReference type="RefSeq" id="WP_093267580.1">
    <property type="nucleotide sequence ID" value="NZ_FNOK01000018.1"/>
</dbReference>
<keyword evidence="3" id="KW-1185">Reference proteome</keyword>
<feature type="transmembrane region" description="Helical" evidence="1">
    <location>
        <begin position="100"/>
        <end position="119"/>
    </location>
</feature>
<protein>
    <submittedName>
        <fullName evidence="2">Uncharacterized protein</fullName>
    </submittedName>
</protein>
<accession>A0A1H3GBH3</accession>
<name>A0A1H3GBH3_9PSEU</name>
<keyword evidence="1" id="KW-1133">Transmembrane helix</keyword>
<proteinExistence type="predicted"/>
<evidence type="ECO:0000313" key="2">
    <source>
        <dbReference type="EMBL" id="SDY00621.1"/>
    </source>
</evidence>
<evidence type="ECO:0000313" key="3">
    <source>
        <dbReference type="Proteomes" id="UP000199529"/>
    </source>
</evidence>
<reference evidence="3" key="1">
    <citation type="submission" date="2016-10" db="EMBL/GenBank/DDBJ databases">
        <authorList>
            <person name="Varghese N."/>
            <person name="Submissions S."/>
        </authorList>
    </citation>
    <scope>NUCLEOTIDE SEQUENCE [LARGE SCALE GENOMIC DNA]</scope>
    <source>
        <strain evidence="3">CGMCC 4.3530</strain>
    </source>
</reference>
<feature type="transmembrane region" description="Helical" evidence="1">
    <location>
        <begin position="73"/>
        <end position="94"/>
    </location>
</feature>
<organism evidence="2 3">
    <name type="scientific">Saccharopolyspora shandongensis</name>
    <dbReference type="NCBI Taxonomy" id="418495"/>
    <lineage>
        <taxon>Bacteria</taxon>
        <taxon>Bacillati</taxon>
        <taxon>Actinomycetota</taxon>
        <taxon>Actinomycetes</taxon>
        <taxon>Pseudonocardiales</taxon>
        <taxon>Pseudonocardiaceae</taxon>
        <taxon>Saccharopolyspora</taxon>
    </lineage>
</organism>
<dbReference type="STRING" id="418495.SAMN05216215_1018115"/>
<dbReference type="AlphaFoldDB" id="A0A1H3GBH3"/>
<feature type="transmembrane region" description="Helical" evidence="1">
    <location>
        <begin position="163"/>
        <end position="181"/>
    </location>
</feature>